<evidence type="ECO:0000313" key="3">
    <source>
        <dbReference type="EMBL" id="EXX91330.1"/>
    </source>
</evidence>
<dbReference type="EMBL" id="JFHU01000033">
    <property type="protein sequence ID" value="EXX91330.1"/>
    <property type="molecule type" value="Genomic_DNA"/>
</dbReference>
<dbReference type="SUPFAM" id="SSF158791">
    <property type="entry name" value="MgtE N-terminal domain-like"/>
    <property type="match status" value="1"/>
</dbReference>
<keyword evidence="1" id="KW-0175">Coiled coil</keyword>
<dbReference type="RefSeq" id="WP_036579245.1">
    <property type="nucleotide sequence ID" value="NZ_KK082138.1"/>
</dbReference>
<evidence type="ECO:0000256" key="2">
    <source>
        <dbReference type="SAM" id="Phobius"/>
    </source>
</evidence>
<reference evidence="3 4" key="1">
    <citation type="submission" date="2014-02" db="EMBL/GenBank/DDBJ databases">
        <title>Genome sequence of Paenibacillus darwinianus reveals adaptive mechanisms for survival in Antarctic soils.</title>
        <authorList>
            <person name="Dsouza M."/>
            <person name="Taylor M.W."/>
            <person name="Turner S.J."/>
            <person name="Aislabie J."/>
        </authorList>
    </citation>
    <scope>NUCLEOTIDE SEQUENCE [LARGE SCALE GENOMIC DNA]</scope>
    <source>
        <strain evidence="3 4">CE1</strain>
    </source>
</reference>
<proteinExistence type="predicted"/>
<keyword evidence="2" id="KW-0472">Membrane</keyword>
<gene>
    <name evidence="3" type="ORF">BG53_11660</name>
</gene>
<sequence length="301" mass="32717">MAEIQAEKSYSAMERIMFFLTPILFTLVLLGVLLALFNIDLRNRLLDAGNKVPLLEKVLPDASKAASTPGMIDETIRSQNNEQKIRELEKQLAAKISELAALTATKTTQEQTIADLQSQLEQSKATGAKKQLDDQEYQNRITGLASMFGDMTPGRAAPILQSMTLDEMVLIMDAMSPASRIAVMEKMTPQIAADATALLKDTIPVKDRQISALQARLKQQMTATAQSAPFLDAKQLSATFNSMAPAKAAELLLQMAEVSPSKVLQVLNSVSNAARSSIVAEMSTLNQKYTAQLVAKLMSGK</sequence>
<comment type="caution">
    <text evidence="3">The sequence shown here is derived from an EMBL/GenBank/DDBJ whole genome shotgun (WGS) entry which is preliminary data.</text>
</comment>
<evidence type="ECO:0000256" key="1">
    <source>
        <dbReference type="SAM" id="Coils"/>
    </source>
</evidence>
<feature type="transmembrane region" description="Helical" evidence="2">
    <location>
        <begin position="16"/>
        <end position="37"/>
    </location>
</feature>
<organism evidence="3 4">
    <name type="scientific">Paenibacillus darwinianus</name>
    <dbReference type="NCBI Taxonomy" id="1380763"/>
    <lineage>
        <taxon>Bacteria</taxon>
        <taxon>Bacillati</taxon>
        <taxon>Bacillota</taxon>
        <taxon>Bacilli</taxon>
        <taxon>Bacillales</taxon>
        <taxon>Paenibacillaceae</taxon>
        <taxon>Paenibacillus</taxon>
    </lineage>
</organism>
<evidence type="ECO:0000313" key="4">
    <source>
        <dbReference type="Proteomes" id="UP000053750"/>
    </source>
</evidence>
<dbReference type="AlphaFoldDB" id="A0A9W5S3I4"/>
<keyword evidence="2" id="KW-0812">Transmembrane</keyword>
<protein>
    <submittedName>
        <fullName evidence="3">MgtE protein</fullName>
    </submittedName>
</protein>
<keyword evidence="2" id="KW-1133">Transmembrane helix</keyword>
<dbReference type="Proteomes" id="UP000053750">
    <property type="component" value="Unassembled WGS sequence"/>
</dbReference>
<dbReference type="OrthoDB" id="2381574at2"/>
<name>A0A9W5S3I4_9BACL</name>
<feature type="coiled-coil region" evidence="1">
    <location>
        <begin position="71"/>
        <end position="126"/>
    </location>
</feature>
<accession>A0A9W5S3I4</accession>
<keyword evidence="4" id="KW-1185">Reference proteome</keyword>